<feature type="transmembrane region" description="Helical" evidence="5">
    <location>
        <begin position="396"/>
        <end position="417"/>
    </location>
</feature>
<feature type="transmembrane region" description="Helical" evidence="5">
    <location>
        <begin position="270"/>
        <end position="287"/>
    </location>
</feature>
<name>A0A6H1TV25_9CYAN</name>
<accession>A0A6H1TV25</accession>
<keyword evidence="7" id="KW-1185">Reference proteome</keyword>
<dbReference type="CDD" id="cd13128">
    <property type="entry name" value="MATE_Wzx_like"/>
    <property type="match status" value="1"/>
</dbReference>
<evidence type="ECO:0000256" key="1">
    <source>
        <dbReference type="ARBA" id="ARBA00004141"/>
    </source>
</evidence>
<organism evidence="6 7">
    <name type="scientific">Oxynema aestuarii AP17</name>
    <dbReference type="NCBI Taxonomy" id="2064643"/>
    <lineage>
        <taxon>Bacteria</taxon>
        <taxon>Bacillati</taxon>
        <taxon>Cyanobacteriota</taxon>
        <taxon>Cyanophyceae</taxon>
        <taxon>Oscillatoriophycideae</taxon>
        <taxon>Oscillatoriales</taxon>
        <taxon>Oscillatoriaceae</taxon>
        <taxon>Oxynema</taxon>
        <taxon>Oxynema aestuarii</taxon>
    </lineage>
</organism>
<reference evidence="6 7" key="1">
    <citation type="submission" date="2020-04" db="EMBL/GenBank/DDBJ databases">
        <authorList>
            <person name="Basu S."/>
            <person name="Maruthanayagam V."/>
            <person name="Chakraborty S."/>
            <person name="Pramanik A."/>
            <person name="Mukherjee J."/>
            <person name="Brink B."/>
        </authorList>
    </citation>
    <scope>NUCLEOTIDE SEQUENCE [LARGE SCALE GENOMIC DNA]</scope>
    <source>
        <strain evidence="6 7">AP17</strain>
    </source>
</reference>
<feature type="transmembrane region" description="Helical" evidence="5">
    <location>
        <begin position="31"/>
        <end position="49"/>
    </location>
</feature>
<dbReference type="RefSeq" id="WP_168567337.1">
    <property type="nucleotide sequence ID" value="NZ_CP051167.1"/>
</dbReference>
<dbReference type="AlphaFoldDB" id="A0A6H1TV25"/>
<evidence type="ECO:0000256" key="4">
    <source>
        <dbReference type="ARBA" id="ARBA00023136"/>
    </source>
</evidence>
<evidence type="ECO:0000256" key="2">
    <source>
        <dbReference type="ARBA" id="ARBA00022692"/>
    </source>
</evidence>
<dbReference type="EMBL" id="CP051167">
    <property type="protein sequence ID" value="QIZ69179.1"/>
    <property type="molecule type" value="Genomic_DNA"/>
</dbReference>
<feature type="transmembrane region" description="Helical" evidence="5">
    <location>
        <begin position="95"/>
        <end position="118"/>
    </location>
</feature>
<keyword evidence="3 5" id="KW-1133">Transmembrane helix</keyword>
<dbReference type="Proteomes" id="UP000500857">
    <property type="component" value="Chromosome"/>
</dbReference>
<dbReference type="InterPro" id="IPR052556">
    <property type="entry name" value="PolySynth_Transporter"/>
</dbReference>
<evidence type="ECO:0000313" key="7">
    <source>
        <dbReference type="Proteomes" id="UP000500857"/>
    </source>
</evidence>
<dbReference type="InterPro" id="IPR002797">
    <property type="entry name" value="Polysacc_synth"/>
</dbReference>
<gene>
    <name evidence="6" type="ORF">HCG48_00065</name>
</gene>
<evidence type="ECO:0000256" key="5">
    <source>
        <dbReference type="SAM" id="Phobius"/>
    </source>
</evidence>
<comment type="subcellular location">
    <subcellularLocation>
        <location evidence="1">Membrane</location>
        <topology evidence="1">Multi-pass membrane protein</topology>
    </subcellularLocation>
</comment>
<feature type="transmembrane region" description="Helical" evidence="5">
    <location>
        <begin position="184"/>
        <end position="207"/>
    </location>
</feature>
<dbReference type="PANTHER" id="PTHR43424">
    <property type="entry name" value="LOCUS PUTATIVE PROTEIN 1-RELATED"/>
    <property type="match status" value="1"/>
</dbReference>
<sequence length="444" mass="49593">MLQKLTEKVNQISPELRKIISNIGWLFTDRLLRMGVGIIVTAWLARYLGTEQFGLYNFAIAFVTLFHTVATLGLDQIVVRNIVSDIEHKNTMLGTALTLRLSSGILLFLSANLAIFFLRPDDPLTRWVVGIIAGGLIFEAFNTIDLWFQSQVQSKYTVLAKNIGFILITTVRIILISIEAPLVSFAWAALAETGIFAISLTVAYHVSGQKLFDWKFDLDRGKTLLQESWPLILSGLAIMVYLKIDQVMLGQLADDAAVGIYSGATRISEVWYFVAIAIVNSVNPSILETRKVSESKFYQKLQKLFNLMAVLAYAIAIPVTFLSRWIVVVIFGAEYAAAGLVLSIHIWAALFVFFGWSKGIWIIAESQTLYSLVSTSAGAVLNIVLNFWLIPQYREVGAAIATVVSYGFTDYVLCFIYPPARRLALIMTESITLTFVVKRLFRRA</sequence>
<feature type="transmembrane region" description="Helical" evidence="5">
    <location>
        <begin position="337"/>
        <end position="356"/>
    </location>
</feature>
<evidence type="ECO:0000313" key="6">
    <source>
        <dbReference type="EMBL" id="QIZ69179.1"/>
    </source>
</evidence>
<feature type="transmembrane region" description="Helical" evidence="5">
    <location>
        <begin position="159"/>
        <end position="178"/>
    </location>
</feature>
<dbReference type="KEGG" id="oxy:HCG48_00065"/>
<feature type="transmembrane region" description="Helical" evidence="5">
    <location>
        <begin position="124"/>
        <end position="147"/>
    </location>
</feature>
<protein>
    <submittedName>
        <fullName evidence="6">Flippase</fullName>
    </submittedName>
</protein>
<dbReference type="GO" id="GO:0016020">
    <property type="term" value="C:membrane"/>
    <property type="evidence" value="ECO:0007669"/>
    <property type="project" value="UniProtKB-SubCell"/>
</dbReference>
<feature type="transmembrane region" description="Helical" evidence="5">
    <location>
        <begin position="228"/>
        <end position="244"/>
    </location>
</feature>
<evidence type="ECO:0000256" key="3">
    <source>
        <dbReference type="ARBA" id="ARBA00022989"/>
    </source>
</evidence>
<keyword evidence="2 5" id="KW-0812">Transmembrane</keyword>
<proteinExistence type="predicted"/>
<dbReference type="PANTHER" id="PTHR43424:SF1">
    <property type="entry name" value="LOCUS PUTATIVE PROTEIN 1-RELATED"/>
    <property type="match status" value="1"/>
</dbReference>
<feature type="transmembrane region" description="Helical" evidence="5">
    <location>
        <begin position="307"/>
        <end position="331"/>
    </location>
</feature>
<feature type="transmembrane region" description="Helical" evidence="5">
    <location>
        <begin position="368"/>
        <end position="390"/>
    </location>
</feature>
<keyword evidence="4 5" id="KW-0472">Membrane</keyword>
<feature type="transmembrane region" description="Helical" evidence="5">
    <location>
        <begin position="55"/>
        <end position="74"/>
    </location>
</feature>
<dbReference type="Pfam" id="PF01943">
    <property type="entry name" value="Polysacc_synt"/>
    <property type="match status" value="1"/>
</dbReference>